<dbReference type="OrthoDB" id="5273928at2759"/>
<evidence type="ECO:0000313" key="3">
    <source>
        <dbReference type="Proteomes" id="UP000054302"/>
    </source>
</evidence>
<keyword evidence="3" id="KW-1185">Reference proteome</keyword>
<sequence>MTRNPDPFYNHQRPKHLTKPLRPWTEIAPSRQPPSETPGRTELGLGYSRDSGQIFVDYEVRLSRNKNSDWIRDYRTPSLARRADRANDGKGARSLASIAQSRVAAQMRDLTPDHFYMIPWAMAEEIWHDILDRRTESFHAWRTLASAFPHADEFGQREYRYLLDIRQPQLAVSDYFSSITSWDLKWLTCLRISPKQLAKSDLVAIHQISNLAILDLSDGQVTIGSNVSCFDERVMRTWAELAAAKQAFQHLRVMLFGWQEDLSDWIFRYVNQFPSLCYIIVTDCPGMHQRNRPEWEPSSKPRGWEAKHAKPSAKSLRPIVGEKEFGPGAISGCYYESMGLYESLANPRRPDLTESVPILETWIGSPRPWTHIVEDFPSTRTIFFENIKTKSWEETQAKAKAKSTGDDQVKRSRNSGMYSHESASPPPKRAGSQARPLRKPVGKTMADILAEFH</sequence>
<feature type="region of interest" description="Disordered" evidence="1">
    <location>
        <begin position="1"/>
        <end position="45"/>
    </location>
</feature>
<name>A0A0D1X4W9_EXOME</name>
<organism evidence="2 3">
    <name type="scientific">Exophiala mesophila</name>
    <name type="common">Black yeast-like fungus</name>
    <dbReference type="NCBI Taxonomy" id="212818"/>
    <lineage>
        <taxon>Eukaryota</taxon>
        <taxon>Fungi</taxon>
        <taxon>Dikarya</taxon>
        <taxon>Ascomycota</taxon>
        <taxon>Pezizomycotina</taxon>
        <taxon>Eurotiomycetes</taxon>
        <taxon>Chaetothyriomycetidae</taxon>
        <taxon>Chaetothyriales</taxon>
        <taxon>Herpotrichiellaceae</taxon>
        <taxon>Exophiala</taxon>
    </lineage>
</organism>
<gene>
    <name evidence="2" type="ORF">PV10_00662</name>
</gene>
<dbReference type="OMA" id="ESFHAWR"/>
<dbReference type="Proteomes" id="UP000054302">
    <property type="component" value="Unassembled WGS sequence"/>
</dbReference>
<dbReference type="GeneID" id="27318507"/>
<accession>A0A0D1X4W9</accession>
<protein>
    <submittedName>
        <fullName evidence="2">Uncharacterized protein</fullName>
    </submittedName>
</protein>
<feature type="compositionally biased region" description="Basic and acidic residues" evidence="1">
    <location>
        <begin position="394"/>
        <end position="410"/>
    </location>
</feature>
<dbReference type="VEuPathDB" id="FungiDB:PV10_00662"/>
<feature type="compositionally biased region" description="Basic and acidic residues" evidence="1">
    <location>
        <begin position="291"/>
        <end position="308"/>
    </location>
</feature>
<dbReference type="AlphaFoldDB" id="A0A0D1X4W9"/>
<feature type="region of interest" description="Disordered" evidence="1">
    <location>
        <begin position="394"/>
        <end position="445"/>
    </location>
</feature>
<dbReference type="RefSeq" id="XP_016228419.1">
    <property type="nucleotide sequence ID" value="XM_016364770.1"/>
</dbReference>
<evidence type="ECO:0000256" key="1">
    <source>
        <dbReference type="SAM" id="MobiDB-lite"/>
    </source>
</evidence>
<proteinExistence type="predicted"/>
<reference evidence="2 3" key="1">
    <citation type="submission" date="2015-01" db="EMBL/GenBank/DDBJ databases">
        <title>The Genome Sequence of Exophiala mesophila CBS40295.</title>
        <authorList>
            <consortium name="The Broad Institute Genomics Platform"/>
            <person name="Cuomo C."/>
            <person name="de Hoog S."/>
            <person name="Gorbushina A."/>
            <person name="Stielow B."/>
            <person name="Teixiera M."/>
            <person name="Abouelleil A."/>
            <person name="Chapman S.B."/>
            <person name="Priest M."/>
            <person name="Young S.K."/>
            <person name="Wortman J."/>
            <person name="Nusbaum C."/>
            <person name="Birren B."/>
        </authorList>
    </citation>
    <scope>NUCLEOTIDE SEQUENCE [LARGE SCALE GENOMIC DNA]</scope>
    <source>
        <strain evidence="2 3">CBS 40295</strain>
    </source>
</reference>
<feature type="region of interest" description="Disordered" evidence="1">
    <location>
        <begin position="291"/>
        <end position="310"/>
    </location>
</feature>
<evidence type="ECO:0000313" key="2">
    <source>
        <dbReference type="EMBL" id="KIV96845.1"/>
    </source>
</evidence>
<dbReference type="EMBL" id="KN847520">
    <property type="protein sequence ID" value="KIV96845.1"/>
    <property type="molecule type" value="Genomic_DNA"/>
</dbReference>
<dbReference type="HOGENOM" id="CLU_051524_0_0_1"/>